<reference evidence="1" key="1">
    <citation type="journal article" date="2014" name="Front. Microbiol.">
        <title>High frequency of phylogenetically diverse reductive dehalogenase-homologous genes in deep subseafloor sedimentary metagenomes.</title>
        <authorList>
            <person name="Kawai M."/>
            <person name="Futagami T."/>
            <person name="Toyoda A."/>
            <person name="Takaki Y."/>
            <person name="Nishi S."/>
            <person name="Hori S."/>
            <person name="Arai W."/>
            <person name="Tsubouchi T."/>
            <person name="Morono Y."/>
            <person name="Uchiyama I."/>
            <person name="Ito T."/>
            <person name="Fujiyama A."/>
            <person name="Inagaki F."/>
            <person name="Takami H."/>
        </authorList>
    </citation>
    <scope>NUCLEOTIDE SEQUENCE</scope>
    <source>
        <strain evidence="1">Expedition CK06-06</strain>
    </source>
</reference>
<organism evidence="1">
    <name type="scientific">marine sediment metagenome</name>
    <dbReference type="NCBI Taxonomy" id="412755"/>
    <lineage>
        <taxon>unclassified sequences</taxon>
        <taxon>metagenomes</taxon>
        <taxon>ecological metagenomes</taxon>
    </lineage>
</organism>
<dbReference type="AlphaFoldDB" id="X0T7W1"/>
<dbReference type="EMBL" id="BARS01016655">
    <property type="protein sequence ID" value="GAF89294.1"/>
    <property type="molecule type" value="Genomic_DNA"/>
</dbReference>
<name>X0T7W1_9ZZZZ</name>
<proteinExistence type="predicted"/>
<feature type="non-terminal residue" evidence="1">
    <location>
        <position position="1"/>
    </location>
</feature>
<protein>
    <submittedName>
        <fullName evidence="1">Uncharacterized protein</fullName>
    </submittedName>
</protein>
<sequence length="119" mass="13561">FEATVKPRPMWTKRFKGDSSGQTWQLMATLADGEDVDLGNRLQCETWDFHRCLTQIRDGKLAKIRVTGWVWDAADYKRPLDHPAFGTPRDVRGKYLIAVEQLEVLGDEPAAVHQTPIKP</sequence>
<gene>
    <name evidence="1" type="ORF">S01H1_27366</name>
</gene>
<evidence type="ECO:0000313" key="1">
    <source>
        <dbReference type="EMBL" id="GAF89294.1"/>
    </source>
</evidence>
<comment type="caution">
    <text evidence="1">The sequence shown here is derived from an EMBL/GenBank/DDBJ whole genome shotgun (WGS) entry which is preliminary data.</text>
</comment>
<accession>X0T7W1</accession>